<dbReference type="SUPFAM" id="SSF56281">
    <property type="entry name" value="Metallo-hydrolase/oxidoreductase"/>
    <property type="match status" value="1"/>
</dbReference>
<accession>A0A918VXQ0</accession>
<dbReference type="InterPro" id="IPR025638">
    <property type="entry name" value="DUF4336"/>
</dbReference>
<dbReference type="EMBL" id="BMZE01000004">
    <property type="protein sequence ID" value="GHA35171.1"/>
    <property type="molecule type" value="Genomic_DNA"/>
</dbReference>
<dbReference type="Proteomes" id="UP000646579">
    <property type="component" value="Unassembled WGS sequence"/>
</dbReference>
<name>A0A918VXQ0_9HYPH</name>
<dbReference type="PANTHER" id="PTHR33835">
    <property type="entry name" value="YALI0C07656P"/>
    <property type="match status" value="1"/>
</dbReference>
<comment type="caution">
    <text evidence="1">The sequence shown here is derived from an EMBL/GenBank/DDBJ whole genome shotgun (WGS) entry which is preliminary data.</text>
</comment>
<reference evidence="1" key="2">
    <citation type="submission" date="2020-09" db="EMBL/GenBank/DDBJ databases">
        <authorList>
            <person name="Sun Q."/>
            <person name="Kim S."/>
        </authorList>
    </citation>
    <scope>NUCLEOTIDE SEQUENCE</scope>
    <source>
        <strain evidence="1">KCTC 32437</strain>
    </source>
</reference>
<gene>
    <name evidence="1" type="ORF">GCM10007989_33870</name>
</gene>
<evidence type="ECO:0000313" key="2">
    <source>
        <dbReference type="Proteomes" id="UP000646579"/>
    </source>
</evidence>
<reference evidence="1" key="1">
    <citation type="journal article" date="2014" name="Int. J. Syst. Evol. Microbiol.">
        <title>Complete genome sequence of Corynebacterium casei LMG S-19264T (=DSM 44701T), isolated from a smear-ripened cheese.</title>
        <authorList>
            <consortium name="US DOE Joint Genome Institute (JGI-PGF)"/>
            <person name="Walter F."/>
            <person name="Albersmeier A."/>
            <person name="Kalinowski J."/>
            <person name="Ruckert C."/>
        </authorList>
    </citation>
    <scope>NUCLEOTIDE SEQUENCE</scope>
    <source>
        <strain evidence="1">KCTC 32437</strain>
    </source>
</reference>
<organism evidence="1 2">
    <name type="scientific">Devosia pacifica</name>
    <dbReference type="NCBI Taxonomy" id="1335967"/>
    <lineage>
        <taxon>Bacteria</taxon>
        <taxon>Pseudomonadati</taxon>
        <taxon>Pseudomonadota</taxon>
        <taxon>Alphaproteobacteria</taxon>
        <taxon>Hyphomicrobiales</taxon>
        <taxon>Devosiaceae</taxon>
        <taxon>Devosia</taxon>
    </lineage>
</organism>
<evidence type="ECO:0000313" key="1">
    <source>
        <dbReference type="EMBL" id="GHA35171.1"/>
    </source>
</evidence>
<sequence length="245" mass="28366">MSEATYQPINTPKQVADDVYIVDGPTIRFGMPWPKMTFPTRMTIVLIDGGLFVHSPTQLTPELKAKVDALGKVRWLLGPNRIHYWWLPDWRAAYPEAVTYLAPRIREQAKGRIDFETVELVGTAALPWYGVLDTLPVHGDFMTEVVFFHRPSRTLILTDLIENFEPHKIRNPITRLLTRLGGVQDPHGQMPRDMRVTFRKHRTALRAAVDTMISWDPQRIILSHGRWYEENGADELRRAFAWLEQ</sequence>
<proteinExistence type="predicted"/>
<evidence type="ECO:0008006" key="3">
    <source>
        <dbReference type="Google" id="ProtNLM"/>
    </source>
</evidence>
<keyword evidence="2" id="KW-1185">Reference proteome</keyword>
<dbReference type="InterPro" id="IPR036866">
    <property type="entry name" value="RibonucZ/Hydroxyglut_hydro"/>
</dbReference>
<protein>
    <recommendedName>
        <fullName evidence="3">DUF4336 domain-containing protein</fullName>
    </recommendedName>
</protein>
<dbReference type="PANTHER" id="PTHR33835:SF1">
    <property type="entry name" value="METALLO-BETA-LACTAMASE DOMAIN-CONTAINING PROTEIN"/>
    <property type="match status" value="1"/>
</dbReference>
<dbReference type="Pfam" id="PF14234">
    <property type="entry name" value="DUF4336"/>
    <property type="match status" value="1"/>
</dbReference>
<dbReference type="RefSeq" id="WP_189426982.1">
    <property type="nucleotide sequence ID" value="NZ_BMZE01000004.1"/>
</dbReference>
<dbReference type="AlphaFoldDB" id="A0A918VXQ0"/>